<evidence type="ECO:0000256" key="8">
    <source>
        <dbReference type="PROSITE-ProRule" id="PRU00339"/>
    </source>
</evidence>
<evidence type="ECO:0000256" key="3">
    <source>
        <dbReference type="ARBA" id="ARBA00011970"/>
    </source>
</evidence>
<dbReference type="EC" id="2.4.1.255" evidence="3"/>
<feature type="domain" description="O-GlcNAc transferase C-terminal" evidence="9">
    <location>
        <begin position="384"/>
        <end position="558"/>
    </location>
</feature>
<accession>A0ABV4YAS8</accession>
<dbReference type="RefSeq" id="WP_413257417.1">
    <property type="nucleotide sequence ID" value="NZ_JBHFNS010000048.1"/>
</dbReference>
<proteinExistence type="inferred from homology"/>
<keyword evidence="11" id="KW-1185">Reference proteome</keyword>
<dbReference type="Proteomes" id="UP001576776">
    <property type="component" value="Unassembled WGS sequence"/>
</dbReference>
<organism evidence="10 11">
    <name type="scientific">Floridaenema fluviatile BLCC-F154</name>
    <dbReference type="NCBI Taxonomy" id="3153640"/>
    <lineage>
        <taxon>Bacteria</taxon>
        <taxon>Bacillati</taxon>
        <taxon>Cyanobacteriota</taxon>
        <taxon>Cyanophyceae</taxon>
        <taxon>Oscillatoriophycideae</taxon>
        <taxon>Aerosakkonematales</taxon>
        <taxon>Aerosakkonemataceae</taxon>
        <taxon>Floridanema</taxon>
        <taxon>Floridanema fluviatile</taxon>
    </lineage>
</organism>
<feature type="repeat" description="TPR" evidence="8">
    <location>
        <begin position="140"/>
        <end position="173"/>
    </location>
</feature>
<dbReference type="Pfam" id="PF13432">
    <property type="entry name" value="TPR_16"/>
    <property type="match status" value="1"/>
</dbReference>
<feature type="repeat" description="TPR" evidence="8">
    <location>
        <begin position="106"/>
        <end position="139"/>
    </location>
</feature>
<evidence type="ECO:0000256" key="2">
    <source>
        <dbReference type="ARBA" id="ARBA00005386"/>
    </source>
</evidence>
<dbReference type="Pfam" id="PF13414">
    <property type="entry name" value="TPR_11"/>
    <property type="match status" value="1"/>
</dbReference>
<protein>
    <recommendedName>
        <fullName evidence="3">protein O-GlcNAc transferase</fullName>
        <ecNumber evidence="3">2.4.1.255</ecNumber>
    </recommendedName>
</protein>
<dbReference type="Gene3D" id="3.40.50.2000">
    <property type="entry name" value="Glycogen Phosphorylase B"/>
    <property type="match status" value="1"/>
</dbReference>
<feature type="domain" description="O-GlcNAc transferase C-terminal" evidence="9">
    <location>
        <begin position="573"/>
        <end position="748"/>
    </location>
</feature>
<dbReference type="Pfam" id="PF13374">
    <property type="entry name" value="TPR_10"/>
    <property type="match status" value="1"/>
</dbReference>
<gene>
    <name evidence="10" type="ORF">ACE1B6_11735</name>
</gene>
<dbReference type="SUPFAM" id="SSF53756">
    <property type="entry name" value="UDP-Glycosyltransferase/glycogen phosphorylase"/>
    <property type="match status" value="1"/>
</dbReference>
<dbReference type="InterPro" id="IPR029489">
    <property type="entry name" value="OGT/SEC/SPY_C"/>
</dbReference>
<name>A0ABV4YAS8_9CYAN</name>
<comment type="similarity">
    <text evidence="2">Belongs to the glycosyltransferase 41 family. O-GlcNAc transferase subfamily.</text>
</comment>
<dbReference type="Pfam" id="PF13844">
    <property type="entry name" value="Glyco_transf_41"/>
    <property type="match status" value="2"/>
</dbReference>
<keyword evidence="5" id="KW-0808">Transferase</keyword>
<dbReference type="EMBL" id="JBHFNS010000048">
    <property type="protein sequence ID" value="MFB2935915.1"/>
    <property type="molecule type" value="Genomic_DNA"/>
</dbReference>
<keyword evidence="6" id="KW-0677">Repeat</keyword>
<evidence type="ECO:0000256" key="6">
    <source>
        <dbReference type="ARBA" id="ARBA00022737"/>
    </source>
</evidence>
<evidence type="ECO:0000313" key="10">
    <source>
        <dbReference type="EMBL" id="MFB2935915.1"/>
    </source>
</evidence>
<comment type="pathway">
    <text evidence="1">Protein modification; protein glycosylation.</text>
</comment>
<keyword evidence="7 8" id="KW-0802">TPR repeat</keyword>
<evidence type="ECO:0000256" key="7">
    <source>
        <dbReference type="ARBA" id="ARBA00022803"/>
    </source>
</evidence>
<dbReference type="SUPFAM" id="SSF48452">
    <property type="entry name" value="TPR-like"/>
    <property type="match status" value="2"/>
</dbReference>
<dbReference type="PANTHER" id="PTHR44835">
    <property type="entry name" value="UDP-N-ACETYLGLUCOSAMINE--PEPTIDE N-ACETYLGLUCOSAMINYLTRANSFERASE SPINDLY-RELATED"/>
    <property type="match status" value="1"/>
</dbReference>
<dbReference type="PROSITE" id="PS50293">
    <property type="entry name" value="TPR_REGION"/>
    <property type="match status" value="2"/>
</dbReference>
<dbReference type="InterPro" id="IPR011990">
    <property type="entry name" value="TPR-like_helical_dom_sf"/>
</dbReference>
<keyword evidence="4" id="KW-0328">Glycosyltransferase</keyword>
<dbReference type="Gene3D" id="3.40.50.11380">
    <property type="match status" value="1"/>
</dbReference>
<reference evidence="10 11" key="1">
    <citation type="submission" date="2024-09" db="EMBL/GenBank/DDBJ databases">
        <title>Floridaenema gen nov. (Aerosakkonemataceae, Aerosakkonematales ord. nov., Cyanobacteria) from benthic tropical and subtropical fresh waters, with the description of four new species.</title>
        <authorList>
            <person name="Moretto J.A."/>
            <person name="Berthold D.E."/>
            <person name="Lefler F.W."/>
            <person name="Huang I.-S."/>
            <person name="Laughinghouse H. IV."/>
        </authorList>
    </citation>
    <scope>NUCLEOTIDE SEQUENCE [LARGE SCALE GENOMIC DNA]</scope>
    <source>
        <strain evidence="10 11">BLCC-F154</strain>
    </source>
</reference>
<feature type="repeat" description="TPR" evidence="8">
    <location>
        <begin position="38"/>
        <end position="71"/>
    </location>
</feature>
<dbReference type="PANTHER" id="PTHR44835:SF1">
    <property type="entry name" value="PROTEIN O-GLCNAC TRANSFERASE"/>
    <property type="match status" value="1"/>
</dbReference>
<feature type="repeat" description="TPR" evidence="8">
    <location>
        <begin position="72"/>
        <end position="105"/>
    </location>
</feature>
<evidence type="ECO:0000259" key="9">
    <source>
        <dbReference type="Pfam" id="PF13844"/>
    </source>
</evidence>
<dbReference type="InterPro" id="IPR019734">
    <property type="entry name" value="TPR_rpt"/>
</dbReference>
<sequence length="774" mass="89823">MPNSISLHEEAIAWHKQNCFDQAEEKYKAALKFEPNNADILSNLGMLYYHSGKYEEALELIEQAIKISVPKAVYYYRLGLVLVKKGEITNSIRAYQQSIAIDRKWIASYINLGILLFEQGNLTRAEQILGQAIAIDPQRSDSYHYLGKILTQRRRYDEAILAYKKAIQIEPTNSDILYDLATVFQVKNSSEQNQANLYFGDAYFQQNNYETAINYYQSFLESQSKETPILTEDNARAYLNLITSFYHIEQEETAVNWLKKAKEIYGNADEIIIKLLEFLNFSGQVNEGIVVAKEASESLLNNLYFNKINLLKLPILYEYEEEIEFYRQRFTQGLDIIKQQISLETSEDKEKTLLACGLHTNFYLAYQGKDDKELQMKYGQFFQQIMAANFPEFVIPRTMPKLEDNGKIRVGYISNFLYSYHTVTHLFSGWLRYSDREKFTILCYQLGNPSDIETVKLIQENSDGFYQLPHQQILDSNFIKNAAQKIIDDNLHILVFLDIGMHPYMTIFGSLRLAPIQCTTWAHPVTSGLPTIDYFISSDLMEPPEAEKYYSEKLIKLPGIGIAYAKPDITEPVKNRADFQLREDAIVYLCCQSLYKYLPQYDYVFAEIAKRVPQSQFAFISNKNPHVTKQLRQRLKRAFEKIGLNSEEYCVILPQQYQNDYWNLHLIADVFLDPFQWSGGRSTLEAVACKLPIVTCPGKFMRGRHSYAILQQLKVTETIAKNEAEYIEIAVKLGLDKEWRNQIVAQMIQNYPYLYSDRTCVTALEEFYQYSIAL</sequence>
<evidence type="ECO:0000256" key="1">
    <source>
        <dbReference type="ARBA" id="ARBA00004922"/>
    </source>
</evidence>
<feature type="repeat" description="TPR" evidence="8">
    <location>
        <begin position="4"/>
        <end position="37"/>
    </location>
</feature>
<comment type="caution">
    <text evidence="10">The sequence shown here is derived from an EMBL/GenBank/DDBJ whole genome shotgun (WGS) entry which is preliminary data.</text>
</comment>
<dbReference type="Gene3D" id="1.25.40.10">
    <property type="entry name" value="Tetratricopeptide repeat domain"/>
    <property type="match status" value="3"/>
</dbReference>
<evidence type="ECO:0000313" key="11">
    <source>
        <dbReference type="Proteomes" id="UP001576776"/>
    </source>
</evidence>
<evidence type="ECO:0000256" key="5">
    <source>
        <dbReference type="ARBA" id="ARBA00022679"/>
    </source>
</evidence>
<dbReference type="PROSITE" id="PS50005">
    <property type="entry name" value="TPR"/>
    <property type="match status" value="6"/>
</dbReference>
<dbReference type="InterPro" id="IPR051939">
    <property type="entry name" value="Glycosyltr_41/O-GlcNAc_trsf"/>
</dbReference>
<dbReference type="Pfam" id="PF13424">
    <property type="entry name" value="TPR_12"/>
    <property type="match status" value="1"/>
</dbReference>
<dbReference type="SMART" id="SM00028">
    <property type="entry name" value="TPR"/>
    <property type="match status" value="7"/>
</dbReference>
<evidence type="ECO:0000256" key="4">
    <source>
        <dbReference type="ARBA" id="ARBA00022676"/>
    </source>
</evidence>
<feature type="repeat" description="TPR" evidence="8">
    <location>
        <begin position="193"/>
        <end position="226"/>
    </location>
</feature>